<dbReference type="InterPro" id="IPR001878">
    <property type="entry name" value="Znf_CCHC"/>
</dbReference>
<feature type="coiled-coil region" evidence="2">
    <location>
        <begin position="698"/>
        <end position="725"/>
    </location>
</feature>
<evidence type="ECO:0000256" key="3">
    <source>
        <dbReference type="SAM" id="MobiDB-lite"/>
    </source>
</evidence>
<dbReference type="SMART" id="SM00343">
    <property type="entry name" value="ZnF_C2HC"/>
    <property type="match status" value="1"/>
</dbReference>
<dbReference type="PROSITE" id="PS50158">
    <property type="entry name" value="ZF_CCHC"/>
    <property type="match status" value="1"/>
</dbReference>
<dbReference type="InterPro" id="IPR013103">
    <property type="entry name" value="RVT_2"/>
</dbReference>
<evidence type="ECO:0000313" key="5">
    <source>
        <dbReference type="EMBL" id="GEU48059.1"/>
    </source>
</evidence>
<gene>
    <name evidence="5" type="ORF">Tci_020037</name>
</gene>
<dbReference type="AlphaFoldDB" id="A0A6L2KGK5"/>
<dbReference type="EMBL" id="BKCJ010002365">
    <property type="protein sequence ID" value="GEU48059.1"/>
    <property type="molecule type" value="Genomic_DNA"/>
</dbReference>
<dbReference type="InterPro" id="IPR057670">
    <property type="entry name" value="SH3_retrovirus"/>
</dbReference>
<sequence length="803" mass="91496">MLTIRARRFLKNTGRKLTVNTNENIGFDKSKVKCYNCHKTRHFARECTALVSCNGLGGYIWSDQAEEWINYALMAYSSSSSDSEDIKVGEITIRELRKKLEKVQKGKDGIQFNVDKLENASKSLNKIIESQIVDNSKKGLCYNAVPPPLTRIFMPSKPDLSFIGLEDFVNEPTVENRKSDEKVSDNHLGKFYSNADEGFFVGYSLHSKAFRVFNSRTRIVEENLHIRFSESIPNVVGSGPDWLFDIDALTRTMNYEPIVEGTKSNGFCSESEDQKKEDNVSSTNNVNPASTNEVNTADRNTSIELSDDLNMPTLEDNSIFDYSNNEDVGAEADMNNLDTTIQVIQALTDPSWIEAMQEELLQFKLQEVWTLVELPNGKRAIGTKWVFRNKKDERRIMIKNKARLVTQGYPQEERISYDEFFAPVAKTKAIRLFLAYASFKDFVVYQMDFKSAFFYGKIEEEVYVGDEAVHKELGDIMERAATTASSLEAKQESDKATFISMDVDAGGAGTIDIGLGAGQGSDTIHKSPTKIHDAPLLGHTKKVYSSAFTKLILRVKRLEKTIQTTKARRKARIVISEDEDVQDKGTTWFHEDVEIQGRTSGDSAMLLDQEEPIELVKDLGSAENEKRKDKGKAIMKEDESVQKKIKKQLKQERLRHEEAIRLQEQIDEEKRQRITKDAEIAKQKKTLTRKRSCEKLSKEGDKRQKTEYEKEKEDLRLSLKITTNDDNEVNYEPPFKKYPIVSLEYQLLGKEEARDMVVYKLTRADGSSSYHGNIQAFLRILDREEVPSELGIIKEDVEIAVRS</sequence>
<dbReference type="Pfam" id="PF07727">
    <property type="entry name" value="RVT_2"/>
    <property type="match status" value="1"/>
</dbReference>
<dbReference type="SUPFAM" id="SSF57756">
    <property type="entry name" value="Retrovirus zinc finger-like domains"/>
    <property type="match status" value="1"/>
</dbReference>
<dbReference type="InterPro" id="IPR036875">
    <property type="entry name" value="Znf_CCHC_sf"/>
</dbReference>
<dbReference type="Gene3D" id="4.10.60.10">
    <property type="entry name" value="Zinc finger, CCHC-type"/>
    <property type="match status" value="1"/>
</dbReference>
<accession>A0A6L2KGK5</accession>
<proteinExistence type="predicted"/>
<dbReference type="Pfam" id="PF25597">
    <property type="entry name" value="SH3_retrovirus"/>
    <property type="match status" value="1"/>
</dbReference>
<organism evidence="5">
    <name type="scientific">Tanacetum cinerariifolium</name>
    <name type="common">Dalmatian daisy</name>
    <name type="synonym">Chrysanthemum cinerariifolium</name>
    <dbReference type="NCBI Taxonomy" id="118510"/>
    <lineage>
        <taxon>Eukaryota</taxon>
        <taxon>Viridiplantae</taxon>
        <taxon>Streptophyta</taxon>
        <taxon>Embryophyta</taxon>
        <taxon>Tracheophyta</taxon>
        <taxon>Spermatophyta</taxon>
        <taxon>Magnoliopsida</taxon>
        <taxon>eudicotyledons</taxon>
        <taxon>Gunneridae</taxon>
        <taxon>Pentapetalae</taxon>
        <taxon>asterids</taxon>
        <taxon>campanulids</taxon>
        <taxon>Asterales</taxon>
        <taxon>Asteraceae</taxon>
        <taxon>Asteroideae</taxon>
        <taxon>Anthemideae</taxon>
        <taxon>Anthemidinae</taxon>
        <taxon>Tanacetum</taxon>
    </lineage>
</organism>
<feature type="region of interest" description="Disordered" evidence="3">
    <location>
        <begin position="260"/>
        <end position="294"/>
    </location>
</feature>
<evidence type="ECO:0000256" key="2">
    <source>
        <dbReference type="SAM" id="Coils"/>
    </source>
</evidence>
<feature type="compositionally biased region" description="Polar residues" evidence="3">
    <location>
        <begin position="280"/>
        <end position="294"/>
    </location>
</feature>
<dbReference type="GO" id="GO:0003676">
    <property type="term" value="F:nucleic acid binding"/>
    <property type="evidence" value="ECO:0007669"/>
    <property type="project" value="InterPro"/>
</dbReference>
<keyword evidence="1" id="KW-0863">Zinc-finger</keyword>
<keyword evidence="1" id="KW-0862">Zinc</keyword>
<dbReference type="GO" id="GO:0008270">
    <property type="term" value="F:zinc ion binding"/>
    <property type="evidence" value="ECO:0007669"/>
    <property type="project" value="UniProtKB-KW"/>
</dbReference>
<evidence type="ECO:0000259" key="4">
    <source>
        <dbReference type="PROSITE" id="PS50158"/>
    </source>
</evidence>
<protein>
    <recommendedName>
        <fullName evidence="4">CCHC-type domain-containing protein</fullName>
    </recommendedName>
</protein>
<keyword evidence="1" id="KW-0479">Metal-binding</keyword>
<reference evidence="5" key="1">
    <citation type="journal article" date="2019" name="Sci. Rep.">
        <title>Draft genome of Tanacetum cinerariifolium, the natural source of mosquito coil.</title>
        <authorList>
            <person name="Yamashiro T."/>
            <person name="Shiraishi A."/>
            <person name="Satake H."/>
            <person name="Nakayama K."/>
        </authorList>
    </citation>
    <scope>NUCLEOTIDE SEQUENCE</scope>
</reference>
<name>A0A6L2KGK5_TANCI</name>
<comment type="caution">
    <text evidence="5">The sequence shown here is derived from an EMBL/GenBank/DDBJ whole genome shotgun (WGS) entry which is preliminary data.</text>
</comment>
<evidence type="ECO:0000256" key="1">
    <source>
        <dbReference type="PROSITE-ProRule" id="PRU00047"/>
    </source>
</evidence>
<keyword evidence="2" id="KW-0175">Coiled coil</keyword>
<feature type="domain" description="CCHC-type" evidence="4">
    <location>
        <begin position="33"/>
        <end position="47"/>
    </location>
</feature>